<comment type="caution">
    <text evidence="2">The sequence shown here is derived from an EMBL/GenBank/DDBJ whole genome shotgun (WGS) entry which is preliminary data.</text>
</comment>
<dbReference type="EMBL" id="JABFRW010000174">
    <property type="protein sequence ID" value="NOT35120.1"/>
    <property type="molecule type" value="Genomic_DNA"/>
</dbReference>
<evidence type="ECO:0008006" key="4">
    <source>
        <dbReference type="Google" id="ProtNLM"/>
    </source>
</evidence>
<dbReference type="AlphaFoldDB" id="A0A849SUS3"/>
<evidence type="ECO:0000256" key="1">
    <source>
        <dbReference type="SAM" id="MobiDB-lite"/>
    </source>
</evidence>
<dbReference type="Proteomes" id="UP000580839">
    <property type="component" value="Unassembled WGS sequence"/>
</dbReference>
<feature type="compositionally biased region" description="Low complexity" evidence="1">
    <location>
        <begin position="40"/>
        <end position="58"/>
    </location>
</feature>
<name>A0A849SUS3_UNCEI</name>
<dbReference type="PROSITE" id="PS51318">
    <property type="entry name" value="TAT"/>
    <property type="match status" value="1"/>
</dbReference>
<dbReference type="PROSITE" id="PS51257">
    <property type="entry name" value="PROKAR_LIPOPROTEIN"/>
    <property type="match status" value="1"/>
</dbReference>
<evidence type="ECO:0000313" key="2">
    <source>
        <dbReference type="EMBL" id="NOT35120.1"/>
    </source>
</evidence>
<protein>
    <recommendedName>
        <fullName evidence="4">Lipoprotein</fullName>
    </recommendedName>
</protein>
<reference evidence="2 3" key="1">
    <citation type="submission" date="2020-04" db="EMBL/GenBank/DDBJ databases">
        <title>Metagenomic profiling of ammonia- and methane-oxidizing microorganisms in a Dutch drinking water treatment plant.</title>
        <authorList>
            <person name="Poghosyan L."/>
            <person name="Leucker S."/>
        </authorList>
    </citation>
    <scope>NUCLEOTIDE SEQUENCE [LARGE SCALE GENOMIC DNA]</scope>
    <source>
        <strain evidence="2">S-RSF-IL-03</strain>
    </source>
</reference>
<organism evidence="2 3">
    <name type="scientific">Eiseniibacteriota bacterium</name>
    <dbReference type="NCBI Taxonomy" id="2212470"/>
    <lineage>
        <taxon>Bacteria</taxon>
        <taxon>Candidatus Eiseniibacteriota</taxon>
    </lineage>
</organism>
<feature type="region of interest" description="Disordered" evidence="1">
    <location>
        <begin position="38"/>
        <end position="92"/>
    </location>
</feature>
<gene>
    <name evidence="2" type="ORF">HOP12_13310</name>
</gene>
<accession>A0A849SUS3</accession>
<sequence>MSVLRRAVLLGGIATLALGATGCAMMPWRRAPEPRRVQVATWSDSTDSTRATSDSLAAGPDSLLAQHPLGLPAPRKNKPKPPRNSATADSIERETEKIAAVETVMSAEDRQKTTARVVADTSFAGDAARKCGGRTLLPDQETVFDAVRSMLVQTRTALQSGELWRAEQLARKARQLASSLDCP</sequence>
<dbReference type="InterPro" id="IPR006311">
    <property type="entry name" value="TAT_signal"/>
</dbReference>
<evidence type="ECO:0000313" key="3">
    <source>
        <dbReference type="Proteomes" id="UP000580839"/>
    </source>
</evidence>
<proteinExistence type="predicted"/>